<dbReference type="RefSeq" id="WP_097279285.1">
    <property type="nucleotide sequence ID" value="NZ_OCNJ01000004.1"/>
</dbReference>
<evidence type="ECO:0000313" key="2">
    <source>
        <dbReference type="EMBL" id="SOD95429.1"/>
    </source>
</evidence>
<organism evidence="2 3">
    <name type="scientific">Caenispirillum bisanense</name>
    <dbReference type="NCBI Taxonomy" id="414052"/>
    <lineage>
        <taxon>Bacteria</taxon>
        <taxon>Pseudomonadati</taxon>
        <taxon>Pseudomonadota</taxon>
        <taxon>Alphaproteobacteria</taxon>
        <taxon>Rhodospirillales</taxon>
        <taxon>Novispirillaceae</taxon>
        <taxon>Caenispirillum</taxon>
    </lineage>
</organism>
<evidence type="ECO:0000313" key="3">
    <source>
        <dbReference type="Proteomes" id="UP000219621"/>
    </source>
</evidence>
<evidence type="ECO:0000256" key="1">
    <source>
        <dbReference type="SAM" id="SignalP"/>
    </source>
</evidence>
<dbReference type="AlphaFoldDB" id="A0A286GJZ4"/>
<dbReference type="OrthoDB" id="7159040at2"/>
<dbReference type="EMBL" id="OCNJ01000004">
    <property type="protein sequence ID" value="SOD95429.1"/>
    <property type="molecule type" value="Genomic_DNA"/>
</dbReference>
<sequence>MTTHTFGRFGSAVALAAGLALLAPAPSAAAADLATDRSGGCRVEAPDGLAPQWHGACRGGLAEGRGVVRLFAGGQFRSAFFGTVAGGRWRFGVHATDTGYAAGAFDAAAPLPSDDRNTLIRAFDEAAVAAEDLAETFARAGNKASAAHYRDMAERLAGQMD</sequence>
<reference evidence="2 3" key="1">
    <citation type="submission" date="2017-09" db="EMBL/GenBank/DDBJ databases">
        <authorList>
            <person name="Ehlers B."/>
            <person name="Leendertz F.H."/>
        </authorList>
    </citation>
    <scope>NUCLEOTIDE SEQUENCE [LARGE SCALE GENOMIC DNA]</scope>
    <source>
        <strain evidence="2 3">USBA 140</strain>
    </source>
</reference>
<keyword evidence="1" id="KW-0732">Signal</keyword>
<feature type="chain" id="PRO_5013013100" evidence="1">
    <location>
        <begin position="31"/>
        <end position="161"/>
    </location>
</feature>
<feature type="signal peptide" evidence="1">
    <location>
        <begin position="1"/>
        <end position="30"/>
    </location>
</feature>
<keyword evidence="3" id="KW-1185">Reference proteome</keyword>
<accession>A0A286GJZ4</accession>
<protein>
    <submittedName>
        <fullName evidence="2">Uncharacterized protein</fullName>
    </submittedName>
</protein>
<dbReference type="Proteomes" id="UP000219621">
    <property type="component" value="Unassembled WGS sequence"/>
</dbReference>
<proteinExistence type="predicted"/>
<name>A0A286GJZ4_9PROT</name>
<gene>
    <name evidence="2" type="ORF">SAMN05421508_104337</name>
</gene>